<dbReference type="Gene3D" id="1.25.10.10">
    <property type="entry name" value="Leucine-rich Repeat Variant"/>
    <property type="match status" value="1"/>
</dbReference>
<evidence type="ECO:0000256" key="1">
    <source>
        <dbReference type="ARBA" id="ARBA00006854"/>
    </source>
</evidence>
<name>A0A2G5C4G4_AQUCA</name>
<dbReference type="InterPro" id="IPR011989">
    <property type="entry name" value="ARM-like"/>
</dbReference>
<organism evidence="4 5">
    <name type="scientific">Aquilegia coerulea</name>
    <name type="common">Rocky mountain columbine</name>
    <dbReference type="NCBI Taxonomy" id="218851"/>
    <lineage>
        <taxon>Eukaryota</taxon>
        <taxon>Viridiplantae</taxon>
        <taxon>Streptophyta</taxon>
        <taxon>Embryophyta</taxon>
        <taxon>Tracheophyta</taxon>
        <taxon>Spermatophyta</taxon>
        <taxon>Magnoliopsida</taxon>
        <taxon>Ranunculales</taxon>
        <taxon>Ranunculaceae</taxon>
        <taxon>Thalictroideae</taxon>
        <taxon>Aquilegia</taxon>
    </lineage>
</organism>
<dbReference type="PANTHER" id="PTHR22100">
    <property type="entry name" value="WINGS APART-LIKE PROTEIN HOMOLOG"/>
    <property type="match status" value="1"/>
</dbReference>
<accession>A0A2G5C4G4</accession>
<gene>
    <name evidence="4" type="ORF">AQUCO_09900010v1</name>
</gene>
<comment type="similarity">
    <text evidence="1">Belongs to the WAPL family.</text>
</comment>
<dbReference type="STRING" id="218851.A0A2G5C4G4"/>
<evidence type="ECO:0000313" key="4">
    <source>
        <dbReference type="EMBL" id="PIA26131.1"/>
    </source>
</evidence>
<keyword evidence="5" id="KW-1185">Reference proteome</keyword>
<feature type="domain" description="WAPL" evidence="3">
    <location>
        <begin position="99"/>
        <end position="171"/>
    </location>
</feature>
<dbReference type="EMBL" id="KZ305115">
    <property type="protein sequence ID" value="PIA26131.1"/>
    <property type="molecule type" value="Genomic_DNA"/>
</dbReference>
<dbReference type="Proteomes" id="UP000230069">
    <property type="component" value="Unassembled WGS sequence"/>
</dbReference>
<dbReference type="InParanoid" id="A0A2G5C4G4"/>
<evidence type="ECO:0000259" key="3">
    <source>
        <dbReference type="PROSITE" id="PS51271"/>
    </source>
</evidence>
<evidence type="ECO:0000256" key="2">
    <source>
        <dbReference type="SAM" id="MobiDB-lite"/>
    </source>
</evidence>
<dbReference type="InterPro" id="IPR012502">
    <property type="entry name" value="WAPL_dom"/>
</dbReference>
<dbReference type="Pfam" id="PF07814">
    <property type="entry name" value="WAPL"/>
    <property type="match status" value="1"/>
</dbReference>
<evidence type="ECO:0000313" key="5">
    <source>
        <dbReference type="Proteomes" id="UP000230069"/>
    </source>
</evidence>
<dbReference type="InterPro" id="IPR022771">
    <property type="entry name" value="WAPL_C"/>
</dbReference>
<feature type="compositionally biased region" description="Low complexity" evidence="2">
    <location>
        <begin position="49"/>
        <end position="91"/>
    </location>
</feature>
<dbReference type="InterPro" id="IPR039874">
    <property type="entry name" value="WAPL"/>
</dbReference>
<dbReference type="OrthoDB" id="1939143at2759"/>
<feature type="compositionally biased region" description="Polar residues" evidence="2">
    <location>
        <begin position="33"/>
        <end position="48"/>
    </location>
</feature>
<sequence>MIVRTYGRKNRFINTNYSDSEEIDSISSSSSSQQPLSQDVYNFSFSSSQDSCPWSTTTTTFSESQSQSQSQQPPLHQSRPPLPNSKKGVSSKLKKSRNLKVGRSNSMPVLATSTLMEAQEFGEMMKHVDEVNFALDGLKKKQPARIRRASLLSLLLICGTIAQRRLLRTQG</sequence>
<dbReference type="PANTHER" id="PTHR22100:SF13">
    <property type="entry name" value="WINGS APART-LIKE PROTEIN HOMOLOG"/>
    <property type="match status" value="1"/>
</dbReference>
<protein>
    <recommendedName>
        <fullName evidence="3">WAPL domain-containing protein</fullName>
    </recommendedName>
</protein>
<dbReference type="AlphaFoldDB" id="A0A2G5C4G4"/>
<feature type="region of interest" description="Disordered" evidence="2">
    <location>
        <begin position="16"/>
        <end position="105"/>
    </location>
</feature>
<proteinExistence type="inferred from homology"/>
<reference evidence="4 5" key="1">
    <citation type="submission" date="2017-09" db="EMBL/GenBank/DDBJ databases">
        <title>WGS assembly of Aquilegia coerulea Goldsmith.</title>
        <authorList>
            <person name="Hodges S."/>
            <person name="Kramer E."/>
            <person name="Nordborg M."/>
            <person name="Tomkins J."/>
            <person name="Borevitz J."/>
            <person name="Derieg N."/>
            <person name="Yan J."/>
            <person name="Mihaltcheva S."/>
            <person name="Hayes R.D."/>
            <person name="Rokhsar D."/>
        </authorList>
    </citation>
    <scope>NUCLEOTIDE SEQUENCE [LARGE SCALE GENOMIC DNA]</scope>
    <source>
        <strain evidence="5">cv. Goldsmith</strain>
    </source>
</reference>
<dbReference type="PROSITE" id="PS51271">
    <property type="entry name" value="WAPL"/>
    <property type="match status" value="1"/>
</dbReference>